<evidence type="ECO:0000313" key="5">
    <source>
        <dbReference type="EMBL" id="NML74505.1"/>
    </source>
</evidence>
<dbReference type="EMBL" id="JABBGK010000002">
    <property type="protein sequence ID" value="NML74505.1"/>
    <property type="molecule type" value="Genomic_DNA"/>
</dbReference>
<keyword evidence="6" id="KW-1185">Reference proteome</keyword>
<dbReference type="NCBIfam" id="TIGR00229">
    <property type="entry name" value="sensory_box"/>
    <property type="match status" value="1"/>
</dbReference>
<dbReference type="SUPFAM" id="SSF141868">
    <property type="entry name" value="EAL domain-like"/>
    <property type="match status" value="1"/>
</dbReference>
<name>A0A7Y0FW45_9HYPH</name>
<dbReference type="PROSITE" id="PS50112">
    <property type="entry name" value="PAS"/>
    <property type="match status" value="1"/>
</dbReference>
<dbReference type="CDD" id="cd01949">
    <property type="entry name" value="GGDEF"/>
    <property type="match status" value="1"/>
</dbReference>
<accession>A0A7Y0FW45</accession>
<comment type="caution">
    <text evidence="5">The sequence shown here is derived from an EMBL/GenBank/DDBJ whole genome shotgun (WGS) entry which is preliminary data.</text>
</comment>
<feature type="domain" description="GGDEF" evidence="4">
    <location>
        <begin position="153"/>
        <end position="286"/>
    </location>
</feature>
<sequence>MASHFASTMQLALVAADSEGRIRFANKAFCEMFGYDVAQLLGESLLVIIPQRLRGAHVAGMANIAAGSRPGRGAKPVEVSALKSDGSEFPIEITLATWKDSDGFWAGATIRDISERRERDARLMRLASHDTLTGLQNRHEFMSGLNQMLAAGSACSLILLDLDGFKEVNDTHGHVMGDSLLQAVGVRLPYLLGDDATVARLGGDEFAILLANCANASTAETEASRILQAFRKPFSLGGLELELSTSIGIALSPVHGSEAEELVASADFALYRAKAHGGRCYRIFEPSMRSESQAHRIMRDDLRRALRNGELELYYQPQVELTSHKVVGFEALIRWNHPERGLLLPGDFLPSLEQSSLAKEIGWWTIDEACRFAAAVNGGGTEYKIAVNLFAQQFRAPNLLNKVEEALARHRIAPGCLELEVTEEVTLNDYEASLETLAAIREIGVGVGFDDFGTGYASLSSLQKYPLTTLKIDRCFIRDIETRTSDAAITRALVAMSRDMGLKTVAEGIETKAQEAVLIEMGCPEGQGYLYGRPLREQDAIALVGDPDVQGEDRRMAGTQ</sequence>
<dbReference type="PROSITE" id="PS50883">
    <property type="entry name" value="EAL"/>
    <property type="match status" value="1"/>
</dbReference>
<dbReference type="InterPro" id="IPR052155">
    <property type="entry name" value="Biofilm_reg_signaling"/>
</dbReference>
<dbReference type="Gene3D" id="3.30.450.20">
    <property type="entry name" value="PAS domain"/>
    <property type="match status" value="1"/>
</dbReference>
<feature type="domain" description="PAS" evidence="1">
    <location>
        <begin position="1"/>
        <end position="46"/>
    </location>
</feature>
<reference evidence="5 6" key="1">
    <citation type="submission" date="2020-04" db="EMBL/GenBank/DDBJ databases">
        <title>Rhizobium sp. S-51 isolated from soil.</title>
        <authorList>
            <person name="Dahal R.H."/>
        </authorList>
    </citation>
    <scope>NUCLEOTIDE SEQUENCE [LARGE SCALE GENOMIC DNA]</scope>
    <source>
        <strain evidence="5 6">S-51</strain>
    </source>
</reference>
<dbReference type="PANTHER" id="PTHR44757">
    <property type="entry name" value="DIGUANYLATE CYCLASE DGCP"/>
    <property type="match status" value="1"/>
</dbReference>
<dbReference type="Proteomes" id="UP000541470">
    <property type="component" value="Unassembled WGS sequence"/>
</dbReference>
<dbReference type="Gene3D" id="3.30.70.270">
    <property type="match status" value="1"/>
</dbReference>
<evidence type="ECO:0000259" key="1">
    <source>
        <dbReference type="PROSITE" id="PS50112"/>
    </source>
</evidence>
<dbReference type="PROSITE" id="PS50113">
    <property type="entry name" value="PAC"/>
    <property type="match status" value="1"/>
</dbReference>
<dbReference type="Gene3D" id="3.20.20.450">
    <property type="entry name" value="EAL domain"/>
    <property type="match status" value="1"/>
</dbReference>
<dbReference type="InterPro" id="IPR035965">
    <property type="entry name" value="PAS-like_dom_sf"/>
</dbReference>
<dbReference type="InterPro" id="IPR000700">
    <property type="entry name" value="PAS-assoc_C"/>
</dbReference>
<proteinExistence type="predicted"/>
<dbReference type="SMART" id="SM00052">
    <property type="entry name" value="EAL"/>
    <property type="match status" value="1"/>
</dbReference>
<dbReference type="PROSITE" id="PS50887">
    <property type="entry name" value="GGDEF"/>
    <property type="match status" value="1"/>
</dbReference>
<dbReference type="InterPro" id="IPR000014">
    <property type="entry name" value="PAS"/>
</dbReference>
<dbReference type="CDD" id="cd00130">
    <property type="entry name" value="PAS"/>
    <property type="match status" value="1"/>
</dbReference>
<evidence type="ECO:0000313" key="6">
    <source>
        <dbReference type="Proteomes" id="UP000541470"/>
    </source>
</evidence>
<dbReference type="InterPro" id="IPR001633">
    <property type="entry name" value="EAL_dom"/>
</dbReference>
<gene>
    <name evidence="5" type="ORF">HHL25_10265</name>
</gene>
<dbReference type="InterPro" id="IPR035919">
    <property type="entry name" value="EAL_sf"/>
</dbReference>
<dbReference type="NCBIfam" id="TIGR00254">
    <property type="entry name" value="GGDEF"/>
    <property type="match status" value="1"/>
</dbReference>
<dbReference type="CDD" id="cd01948">
    <property type="entry name" value="EAL"/>
    <property type="match status" value="1"/>
</dbReference>
<dbReference type="SUPFAM" id="SSF55785">
    <property type="entry name" value="PYP-like sensor domain (PAS domain)"/>
    <property type="match status" value="1"/>
</dbReference>
<organism evidence="5 6">
    <name type="scientific">Rhizobium terricola</name>
    <dbReference type="NCBI Taxonomy" id="2728849"/>
    <lineage>
        <taxon>Bacteria</taxon>
        <taxon>Pseudomonadati</taxon>
        <taxon>Pseudomonadota</taxon>
        <taxon>Alphaproteobacteria</taxon>
        <taxon>Hyphomicrobiales</taxon>
        <taxon>Rhizobiaceae</taxon>
        <taxon>Rhizobium/Agrobacterium group</taxon>
        <taxon>Rhizobium</taxon>
    </lineage>
</organism>
<evidence type="ECO:0000259" key="4">
    <source>
        <dbReference type="PROSITE" id="PS50887"/>
    </source>
</evidence>
<feature type="domain" description="PAC" evidence="2">
    <location>
        <begin position="75"/>
        <end position="125"/>
    </location>
</feature>
<evidence type="ECO:0000259" key="2">
    <source>
        <dbReference type="PROSITE" id="PS50113"/>
    </source>
</evidence>
<evidence type="ECO:0000259" key="3">
    <source>
        <dbReference type="PROSITE" id="PS50883"/>
    </source>
</evidence>
<dbReference type="SMART" id="SM00267">
    <property type="entry name" value="GGDEF"/>
    <property type="match status" value="1"/>
</dbReference>
<protein>
    <submittedName>
        <fullName evidence="5">EAL domain-containing protein</fullName>
    </submittedName>
</protein>
<dbReference type="InterPro" id="IPR043128">
    <property type="entry name" value="Rev_trsase/Diguanyl_cyclase"/>
</dbReference>
<dbReference type="InterPro" id="IPR029787">
    <property type="entry name" value="Nucleotide_cyclase"/>
</dbReference>
<feature type="domain" description="EAL" evidence="3">
    <location>
        <begin position="295"/>
        <end position="548"/>
    </location>
</feature>
<dbReference type="AlphaFoldDB" id="A0A7Y0FW45"/>
<dbReference type="SMART" id="SM00091">
    <property type="entry name" value="PAS"/>
    <property type="match status" value="1"/>
</dbReference>
<dbReference type="SUPFAM" id="SSF55073">
    <property type="entry name" value="Nucleotide cyclase"/>
    <property type="match status" value="1"/>
</dbReference>
<dbReference type="Pfam" id="PF13426">
    <property type="entry name" value="PAS_9"/>
    <property type="match status" value="1"/>
</dbReference>
<dbReference type="Pfam" id="PF00990">
    <property type="entry name" value="GGDEF"/>
    <property type="match status" value="1"/>
</dbReference>
<dbReference type="InterPro" id="IPR000160">
    <property type="entry name" value="GGDEF_dom"/>
</dbReference>
<dbReference type="PANTHER" id="PTHR44757:SF2">
    <property type="entry name" value="BIOFILM ARCHITECTURE MAINTENANCE PROTEIN MBAA"/>
    <property type="match status" value="1"/>
</dbReference>
<dbReference type="Pfam" id="PF00563">
    <property type="entry name" value="EAL"/>
    <property type="match status" value="1"/>
</dbReference>